<organism evidence="4 5">
    <name type="scientific">Neodothiora populina</name>
    <dbReference type="NCBI Taxonomy" id="2781224"/>
    <lineage>
        <taxon>Eukaryota</taxon>
        <taxon>Fungi</taxon>
        <taxon>Dikarya</taxon>
        <taxon>Ascomycota</taxon>
        <taxon>Pezizomycotina</taxon>
        <taxon>Dothideomycetes</taxon>
        <taxon>Dothideomycetidae</taxon>
        <taxon>Dothideales</taxon>
        <taxon>Dothioraceae</taxon>
        <taxon>Neodothiora</taxon>
    </lineage>
</organism>
<sequence>MHFSQILALGIASGGVLVAAQAPNGPTSCASDNTAAGSYKAKTSPFMTTGLCQAQCDSYAYGVVQSNSCWCTNDAASSPKDNSDCDLPCPGYPTANCGSDSKGLFTYIKLGGSNATSTGSETPSSSSSLSSSSASAPFATSGSDNSTSTSGGSSTGNGTSTSGGHSGSGSGSNGTFSGSSPSAKPSGSTSGAASIRGAGMGAALLAVAFGSFFL</sequence>
<keyword evidence="5" id="KW-1185">Reference proteome</keyword>
<dbReference type="Pfam" id="PF01822">
    <property type="entry name" value="WSC"/>
    <property type="match status" value="1"/>
</dbReference>
<keyword evidence="2" id="KW-0732">Signal</keyword>
<feature type="region of interest" description="Disordered" evidence="1">
    <location>
        <begin position="115"/>
        <end position="193"/>
    </location>
</feature>
<protein>
    <recommendedName>
        <fullName evidence="3">WSC domain-containing protein</fullName>
    </recommendedName>
</protein>
<dbReference type="EMBL" id="JBFMKM010000016">
    <property type="protein sequence ID" value="KAL1296918.1"/>
    <property type="molecule type" value="Genomic_DNA"/>
</dbReference>
<evidence type="ECO:0000313" key="5">
    <source>
        <dbReference type="Proteomes" id="UP001562354"/>
    </source>
</evidence>
<dbReference type="SMART" id="SM00321">
    <property type="entry name" value="WSC"/>
    <property type="match status" value="1"/>
</dbReference>
<evidence type="ECO:0000256" key="1">
    <source>
        <dbReference type="SAM" id="MobiDB-lite"/>
    </source>
</evidence>
<evidence type="ECO:0000256" key="2">
    <source>
        <dbReference type="SAM" id="SignalP"/>
    </source>
</evidence>
<dbReference type="GeneID" id="95978229"/>
<feature type="domain" description="WSC" evidence="3">
    <location>
        <begin position="23"/>
        <end position="110"/>
    </location>
</feature>
<reference evidence="4 5" key="1">
    <citation type="submission" date="2024-07" db="EMBL/GenBank/DDBJ databases">
        <title>Draft sequence of the Neodothiora populina.</title>
        <authorList>
            <person name="Drown D.D."/>
            <person name="Schuette U.S."/>
            <person name="Buechlein A.B."/>
            <person name="Rusch D.R."/>
            <person name="Winton L.W."/>
            <person name="Adams G.A."/>
        </authorList>
    </citation>
    <scope>NUCLEOTIDE SEQUENCE [LARGE SCALE GENOMIC DNA]</scope>
    <source>
        <strain evidence="4 5">CPC 39397</strain>
    </source>
</reference>
<evidence type="ECO:0000259" key="3">
    <source>
        <dbReference type="PROSITE" id="PS51212"/>
    </source>
</evidence>
<name>A0ABR3P2H8_9PEZI</name>
<accession>A0ABR3P2H8</accession>
<gene>
    <name evidence="4" type="ORF">AAFC00_004529</name>
</gene>
<feature type="compositionally biased region" description="Low complexity" evidence="1">
    <location>
        <begin position="115"/>
        <end position="163"/>
    </location>
</feature>
<dbReference type="PROSITE" id="PS51212">
    <property type="entry name" value="WSC"/>
    <property type="match status" value="1"/>
</dbReference>
<feature type="signal peptide" evidence="2">
    <location>
        <begin position="1"/>
        <end position="20"/>
    </location>
</feature>
<feature type="compositionally biased region" description="Low complexity" evidence="1">
    <location>
        <begin position="173"/>
        <end position="193"/>
    </location>
</feature>
<proteinExistence type="predicted"/>
<comment type="caution">
    <text evidence="4">The sequence shown here is derived from an EMBL/GenBank/DDBJ whole genome shotgun (WGS) entry which is preliminary data.</text>
</comment>
<feature type="chain" id="PRO_5047247487" description="WSC domain-containing protein" evidence="2">
    <location>
        <begin position="21"/>
        <end position="214"/>
    </location>
</feature>
<dbReference type="InterPro" id="IPR002889">
    <property type="entry name" value="WSC_carb-bd"/>
</dbReference>
<evidence type="ECO:0000313" key="4">
    <source>
        <dbReference type="EMBL" id="KAL1296918.1"/>
    </source>
</evidence>
<dbReference type="Proteomes" id="UP001562354">
    <property type="component" value="Unassembled WGS sequence"/>
</dbReference>
<dbReference type="RefSeq" id="XP_069196600.1">
    <property type="nucleotide sequence ID" value="XM_069344183.1"/>
</dbReference>